<dbReference type="PIRSF" id="PIRSF016578">
    <property type="entry name" value="HsaA"/>
    <property type="match status" value="1"/>
</dbReference>
<name>A0A0J7ZB04_STRVR</name>
<gene>
    <name evidence="7" type="ORF">ACM01_21040</name>
</gene>
<feature type="domain" description="Acyl-CoA dehydrogenase/oxidase N-terminal" evidence="6">
    <location>
        <begin position="17"/>
        <end position="112"/>
    </location>
</feature>
<dbReference type="PANTHER" id="PTHR43884">
    <property type="entry name" value="ACYL-COA DEHYDROGENASE"/>
    <property type="match status" value="1"/>
</dbReference>
<dbReference type="Proteomes" id="UP000037432">
    <property type="component" value="Unassembled WGS sequence"/>
</dbReference>
<dbReference type="GO" id="GO:0003995">
    <property type="term" value="F:acyl-CoA dehydrogenase activity"/>
    <property type="evidence" value="ECO:0007669"/>
    <property type="project" value="TreeGrafter"/>
</dbReference>
<dbReference type="PATRIC" id="fig|1938.3.peg.2678"/>
<accession>A0A0J7ZB04</accession>
<keyword evidence="4" id="KW-0274">FAD</keyword>
<evidence type="ECO:0000313" key="8">
    <source>
        <dbReference type="Proteomes" id="UP000037432"/>
    </source>
</evidence>
<dbReference type="OrthoDB" id="2986495at2"/>
<dbReference type="Pfam" id="PF00441">
    <property type="entry name" value="Acyl-CoA_dh_1"/>
    <property type="match status" value="1"/>
</dbReference>
<dbReference type="InterPro" id="IPR037069">
    <property type="entry name" value="AcylCoA_DH/ox_N_sf"/>
</dbReference>
<keyword evidence="3" id="KW-0285">Flavoprotein</keyword>
<organism evidence="7 8">
    <name type="scientific">Streptomyces viridochromogenes</name>
    <dbReference type="NCBI Taxonomy" id="1938"/>
    <lineage>
        <taxon>Bacteria</taxon>
        <taxon>Bacillati</taxon>
        <taxon>Actinomycetota</taxon>
        <taxon>Actinomycetes</taxon>
        <taxon>Kitasatosporales</taxon>
        <taxon>Streptomycetaceae</taxon>
        <taxon>Streptomyces</taxon>
    </lineage>
</organism>
<evidence type="ECO:0000256" key="4">
    <source>
        <dbReference type="ARBA" id="ARBA00022827"/>
    </source>
</evidence>
<dbReference type="Gene3D" id="1.20.140.10">
    <property type="entry name" value="Butyryl-CoA Dehydrogenase, subunit A, domain 3"/>
    <property type="match status" value="1"/>
</dbReference>
<comment type="caution">
    <text evidence="7">The sequence shown here is derived from an EMBL/GenBank/DDBJ whole genome shotgun (WGS) entry which is preliminary data.</text>
</comment>
<dbReference type="AlphaFoldDB" id="A0A0J7ZB04"/>
<comment type="similarity">
    <text evidence="2">Belongs to the acyl-CoA dehydrogenase family.</text>
</comment>
<sequence>MTASGQTVDDVLTDVLETLRKHAAHADKEASFPAHGMASVRGSGLLGFLVPVEYGGWGGDLSGLVRTAQRLGGACLNTATIWAMHCQQVDAVVRFGTRELKEELLPSVARGETYLASITTEAVKGWSFVSAQSPIVPGADGLHLDRWAPVVSGGAHADGFLLTMRAAPDAPSHEVSLVYAGRDQVSVECSGDWDTLGMRGMENVSLKLSGTVPERNLIGGPGGFRTVASESAIPLAHLGLSACWLGAARDVFAQLIGHLRDPRRKGGPALTSDLVRERLARIRLDLELVHGYLGRVTQEVAEVREGAREVRAEVLQIHLNSLKLAASDLSFRAVDRMVELAGLSTGYSSSSPVPLERALRDLRSASLNYSNDRLWTANGALSLWDRSVTLA</sequence>
<dbReference type="InterPro" id="IPR009100">
    <property type="entry name" value="AcylCoA_DH/oxidase_NM_dom_sf"/>
</dbReference>
<dbReference type="EMBL" id="LFNT01000023">
    <property type="protein sequence ID" value="KMS72989.1"/>
    <property type="molecule type" value="Genomic_DNA"/>
</dbReference>
<evidence type="ECO:0000256" key="1">
    <source>
        <dbReference type="ARBA" id="ARBA00001974"/>
    </source>
</evidence>
<evidence type="ECO:0000256" key="2">
    <source>
        <dbReference type="ARBA" id="ARBA00009347"/>
    </source>
</evidence>
<evidence type="ECO:0000259" key="5">
    <source>
        <dbReference type="Pfam" id="PF00441"/>
    </source>
</evidence>
<dbReference type="SUPFAM" id="SSF56645">
    <property type="entry name" value="Acyl-CoA dehydrogenase NM domain-like"/>
    <property type="match status" value="1"/>
</dbReference>
<evidence type="ECO:0000256" key="3">
    <source>
        <dbReference type="ARBA" id="ARBA00022630"/>
    </source>
</evidence>
<dbReference type="Pfam" id="PF02771">
    <property type="entry name" value="Acyl-CoA_dh_N"/>
    <property type="match status" value="1"/>
</dbReference>
<protein>
    <submittedName>
        <fullName evidence="7">Acyl-CoA dehydrogenase</fullName>
    </submittedName>
</protein>
<dbReference type="GO" id="GO:0050660">
    <property type="term" value="F:flavin adenine dinucleotide binding"/>
    <property type="evidence" value="ECO:0007669"/>
    <property type="project" value="InterPro"/>
</dbReference>
<evidence type="ECO:0000313" key="7">
    <source>
        <dbReference type="EMBL" id="KMS72989.1"/>
    </source>
</evidence>
<dbReference type="Gene3D" id="1.10.540.10">
    <property type="entry name" value="Acyl-CoA dehydrogenase/oxidase, N-terminal domain"/>
    <property type="match status" value="1"/>
</dbReference>
<evidence type="ECO:0000259" key="6">
    <source>
        <dbReference type="Pfam" id="PF02771"/>
    </source>
</evidence>
<feature type="domain" description="Acyl-CoA dehydrogenase/oxidase C-terminal" evidence="5">
    <location>
        <begin position="233"/>
        <end position="365"/>
    </location>
</feature>
<proteinExistence type="inferred from homology"/>
<dbReference type="SUPFAM" id="SSF47203">
    <property type="entry name" value="Acyl-CoA dehydrogenase C-terminal domain-like"/>
    <property type="match status" value="1"/>
</dbReference>
<dbReference type="InterPro" id="IPR013786">
    <property type="entry name" value="AcylCoA_DH/ox_N"/>
</dbReference>
<dbReference type="InterPro" id="IPR036250">
    <property type="entry name" value="AcylCo_DH-like_C"/>
</dbReference>
<dbReference type="InterPro" id="IPR009075">
    <property type="entry name" value="AcylCo_DH/oxidase_C"/>
</dbReference>
<comment type="cofactor">
    <cofactor evidence="1">
        <name>FAD</name>
        <dbReference type="ChEBI" id="CHEBI:57692"/>
    </cofactor>
</comment>
<dbReference type="PANTHER" id="PTHR43884:SF12">
    <property type="entry name" value="ISOVALERYL-COA DEHYDROGENASE, MITOCHONDRIAL-RELATED"/>
    <property type="match status" value="1"/>
</dbReference>
<dbReference type="RefSeq" id="WP_048582853.1">
    <property type="nucleotide sequence ID" value="NZ_LFNT01000023.1"/>
</dbReference>
<reference evidence="7 8" key="1">
    <citation type="submission" date="2015-06" db="EMBL/GenBank/DDBJ databases">
        <authorList>
            <person name="Ju K.-S."/>
            <person name="Doroghazi J.R."/>
            <person name="Metcalf W.W."/>
        </authorList>
    </citation>
    <scope>NUCLEOTIDE SEQUENCE [LARGE SCALE GENOMIC DNA]</scope>
    <source>
        <strain evidence="7 8">NRRL 3414</strain>
    </source>
</reference>
<dbReference type="InterPro" id="IPR046373">
    <property type="entry name" value="Acyl-CoA_Oxase/DH_mid-dom_sf"/>
</dbReference>
<dbReference type="Gene3D" id="2.40.110.10">
    <property type="entry name" value="Butyryl-CoA Dehydrogenase, subunit A, domain 2"/>
    <property type="match status" value="1"/>
</dbReference>